<evidence type="ECO:0000313" key="2">
    <source>
        <dbReference type="Proteomes" id="UP000008021"/>
    </source>
</evidence>
<dbReference type="Proteomes" id="UP000008021">
    <property type="component" value="Chromosome 11"/>
</dbReference>
<name>A0A0E0F3A6_9ORYZ</name>
<dbReference type="HOGENOM" id="CLU_2430731_0_0_1"/>
<organism evidence="1">
    <name type="scientific">Oryza meridionalis</name>
    <dbReference type="NCBI Taxonomy" id="40149"/>
    <lineage>
        <taxon>Eukaryota</taxon>
        <taxon>Viridiplantae</taxon>
        <taxon>Streptophyta</taxon>
        <taxon>Embryophyta</taxon>
        <taxon>Tracheophyta</taxon>
        <taxon>Spermatophyta</taxon>
        <taxon>Magnoliopsida</taxon>
        <taxon>Liliopsida</taxon>
        <taxon>Poales</taxon>
        <taxon>Poaceae</taxon>
        <taxon>BOP clade</taxon>
        <taxon>Oryzoideae</taxon>
        <taxon>Oryzeae</taxon>
        <taxon>Oryzinae</taxon>
        <taxon>Oryza</taxon>
    </lineage>
</organism>
<dbReference type="EnsemblPlants" id="OMERI11G04860.1">
    <property type="protein sequence ID" value="OMERI11G04860.1"/>
    <property type="gene ID" value="OMERI11G04860"/>
</dbReference>
<accession>A0A0E0F3A6</accession>
<proteinExistence type="predicted"/>
<sequence length="91" mass="10095">MSSWTTSYSSAGCAPAPLDTRELRFSGLKTTTTTTYAARRPGESLEVWIRHAVASRVRALLLQNNLQDFEVVDNLPLVDLPALEEARARYA</sequence>
<protein>
    <submittedName>
        <fullName evidence="1">Uncharacterized protein</fullName>
    </submittedName>
</protein>
<dbReference type="AlphaFoldDB" id="A0A0E0F3A6"/>
<reference evidence="1" key="2">
    <citation type="submission" date="2018-05" db="EMBL/GenBank/DDBJ databases">
        <title>OmerRS3 (Oryza meridionalis Reference Sequence Version 3).</title>
        <authorList>
            <person name="Zhang J."/>
            <person name="Kudrna D."/>
            <person name="Lee S."/>
            <person name="Talag J."/>
            <person name="Welchert J."/>
            <person name="Wing R.A."/>
        </authorList>
    </citation>
    <scope>NUCLEOTIDE SEQUENCE [LARGE SCALE GENOMIC DNA]</scope>
    <source>
        <strain evidence="1">cv. OR44</strain>
    </source>
</reference>
<reference evidence="1" key="1">
    <citation type="submission" date="2015-04" db="UniProtKB">
        <authorList>
            <consortium name="EnsemblPlants"/>
        </authorList>
    </citation>
    <scope>IDENTIFICATION</scope>
</reference>
<dbReference type="Gramene" id="OMERI11G04860.1">
    <property type="protein sequence ID" value="OMERI11G04860.1"/>
    <property type="gene ID" value="OMERI11G04860"/>
</dbReference>
<evidence type="ECO:0000313" key="1">
    <source>
        <dbReference type="EnsemblPlants" id="OMERI11G04860.1"/>
    </source>
</evidence>
<keyword evidence="2" id="KW-1185">Reference proteome</keyword>